<organism evidence="11 12">
    <name type="scientific">Candidatus Uhrbacteria bacterium RIFOXYB2_FULL_57_15</name>
    <dbReference type="NCBI Taxonomy" id="1802422"/>
    <lineage>
        <taxon>Bacteria</taxon>
        <taxon>Candidatus Uhriibacteriota</taxon>
    </lineage>
</organism>
<dbReference type="GO" id="GO:0003735">
    <property type="term" value="F:structural constituent of ribosome"/>
    <property type="evidence" value="ECO:0007669"/>
    <property type="project" value="UniProtKB-UniRule"/>
</dbReference>
<evidence type="ECO:0000256" key="2">
    <source>
        <dbReference type="ARBA" id="ARBA00022730"/>
    </source>
</evidence>
<comment type="similarity">
    <text evidence="1 7 8">Belongs to the universal ribosomal protein uL3 family.</text>
</comment>
<dbReference type="Proteomes" id="UP000176501">
    <property type="component" value="Unassembled WGS sequence"/>
</dbReference>
<reference evidence="11 12" key="1">
    <citation type="journal article" date="2016" name="Nat. Commun.">
        <title>Thousands of microbial genomes shed light on interconnected biogeochemical processes in an aquifer system.</title>
        <authorList>
            <person name="Anantharaman K."/>
            <person name="Brown C.T."/>
            <person name="Hug L.A."/>
            <person name="Sharon I."/>
            <person name="Castelle C.J."/>
            <person name="Probst A.J."/>
            <person name="Thomas B.C."/>
            <person name="Singh A."/>
            <person name="Wilkins M.J."/>
            <person name="Karaoz U."/>
            <person name="Brodie E.L."/>
            <person name="Williams K.H."/>
            <person name="Hubbard S.S."/>
            <person name="Banfield J.F."/>
        </authorList>
    </citation>
    <scope>NUCLEOTIDE SEQUENCE [LARGE SCALE GENOMIC DNA]</scope>
</reference>
<evidence type="ECO:0000256" key="9">
    <source>
        <dbReference type="RuleBase" id="RU003906"/>
    </source>
</evidence>
<dbReference type="EMBL" id="MGFE01000011">
    <property type="protein sequence ID" value="OGL99034.1"/>
    <property type="molecule type" value="Genomic_DNA"/>
</dbReference>
<gene>
    <name evidence="7" type="primary">rplC</name>
    <name evidence="11" type="ORF">A2304_02715</name>
</gene>
<sequence length="208" mass="22383">MPFIIGRKLEMTQQFREDGTVIPVTLVKADPNVVTQVRTTEKDGYVAVQLGTDVKRVLPKPEAGHVKDLSTVGTLREFRVDATDLARGNMIDASVFVVGMHVDVVGTSKGRGFAGVMKRHHFSGGPATHGQKDQMRMPGSIASQRQGPVSKGQRMAGHLGDDRVTVKNLEVISVDPVNNILAIKGAVPGARGGILLVVSREAKSVWQK</sequence>
<evidence type="ECO:0000256" key="6">
    <source>
        <dbReference type="ARBA" id="ARBA00035243"/>
    </source>
</evidence>
<dbReference type="FunFam" id="2.40.30.10:FF:000004">
    <property type="entry name" value="50S ribosomal protein L3"/>
    <property type="match status" value="1"/>
</dbReference>
<dbReference type="Pfam" id="PF00297">
    <property type="entry name" value="Ribosomal_L3"/>
    <property type="match status" value="1"/>
</dbReference>
<keyword evidence="5 7" id="KW-0687">Ribonucleoprotein</keyword>
<dbReference type="GO" id="GO:0019843">
    <property type="term" value="F:rRNA binding"/>
    <property type="evidence" value="ECO:0007669"/>
    <property type="project" value="UniProtKB-UniRule"/>
</dbReference>
<proteinExistence type="inferred from homology"/>
<keyword evidence="2 7" id="KW-0699">rRNA-binding</keyword>
<evidence type="ECO:0000256" key="10">
    <source>
        <dbReference type="SAM" id="MobiDB-lite"/>
    </source>
</evidence>
<dbReference type="PANTHER" id="PTHR11229">
    <property type="entry name" value="50S RIBOSOMAL PROTEIN L3"/>
    <property type="match status" value="1"/>
</dbReference>
<comment type="function">
    <text evidence="7 9">One of the primary rRNA binding proteins, it binds directly near the 3'-end of the 23S rRNA, where it nucleates assembly of the 50S subunit.</text>
</comment>
<evidence type="ECO:0000313" key="12">
    <source>
        <dbReference type="Proteomes" id="UP000176501"/>
    </source>
</evidence>
<dbReference type="Gene3D" id="3.30.160.810">
    <property type="match status" value="1"/>
</dbReference>
<dbReference type="HAMAP" id="MF_01325_B">
    <property type="entry name" value="Ribosomal_uL3_B"/>
    <property type="match status" value="1"/>
</dbReference>
<dbReference type="GO" id="GO:0022625">
    <property type="term" value="C:cytosolic large ribosomal subunit"/>
    <property type="evidence" value="ECO:0007669"/>
    <property type="project" value="TreeGrafter"/>
</dbReference>
<dbReference type="InterPro" id="IPR019926">
    <property type="entry name" value="Ribosomal_uL3_CS"/>
</dbReference>
<comment type="caution">
    <text evidence="11">The sequence shown here is derived from an EMBL/GenBank/DDBJ whole genome shotgun (WGS) entry which is preliminary data.</text>
</comment>
<keyword evidence="4 7" id="KW-0689">Ribosomal protein</keyword>
<evidence type="ECO:0000313" key="11">
    <source>
        <dbReference type="EMBL" id="OGL99034.1"/>
    </source>
</evidence>
<evidence type="ECO:0000256" key="8">
    <source>
        <dbReference type="RuleBase" id="RU003905"/>
    </source>
</evidence>
<keyword evidence="3 7" id="KW-0694">RNA-binding</keyword>
<evidence type="ECO:0000256" key="4">
    <source>
        <dbReference type="ARBA" id="ARBA00022980"/>
    </source>
</evidence>
<dbReference type="Gene3D" id="2.40.30.10">
    <property type="entry name" value="Translation factors"/>
    <property type="match status" value="1"/>
</dbReference>
<accession>A0A1F7WAD0</accession>
<comment type="subunit">
    <text evidence="7 9">Part of the 50S ribosomal subunit. Forms a cluster with proteins L14 and L19.</text>
</comment>
<dbReference type="GO" id="GO:0006412">
    <property type="term" value="P:translation"/>
    <property type="evidence" value="ECO:0007669"/>
    <property type="project" value="UniProtKB-UniRule"/>
</dbReference>
<feature type="region of interest" description="Disordered" evidence="10">
    <location>
        <begin position="124"/>
        <end position="156"/>
    </location>
</feature>
<dbReference type="NCBIfam" id="TIGR03625">
    <property type="entry name" value="L3_bact"/>
    <property type="match status" value="1"/>
</dbReference>
<protein>
    <recommendedName>
        <fullName evidence="6 7">Large ribosomal subunit protein uL3</fullName>
    </recommendedName>
</protein>
<dbReference type="AlphaFoldDB" id="A0A1F7WAD0"/>
<evidence type="ECO:0000256" key="5">
    <source>
        <dbReference type="ARBA" id="ARBA00023274"/>
    </source>
</evidence>
<dbReference type="PANTHER" id="PTHR11229:SF16">
    <property type="entry name" value="LARGE RIBOSOMAL SUBUNIT PROTEIN UL3C"/>
    <property type="match status" value="1"/>
</dbReference>
<name>A0A1F7WAD0_9BACT</name>
<dbReference type="InterPro" id="IPR000597">
    <property type="entry name" value="Ribosomal_uL3"/>
</dbReference>
<dbReference type="InterPro" id="IPR019927">
    <property type="entry name" value="Ribosomal_uL3_bac/org-type"/>
</dbReference>
<dbReference type="InterPro" id="IPR009000">
    <property type="entry name" value="Transl_B-barrel_sf"/>
</dbReference>
<evidence type="ECO:0000256" key="1">
    <source>
        <dbReference type="ARBA" id="ARBA00006540"/>
    </source>
</evidence>
<dbReference type="PROSITE" id="PS00474">
    <property type="entry name" value="RIBOSOMAL_L3"/>
    <property type="match status" value="1"/>
</dbReference>
<evidence type="ECO:0000256" key="7">
    <source>
        <dbReference type="HAMAP-Rule" id="MF_01325"/>
    </source>
</evidence>
<dbReference type="SUPFAM" id="SSF50447">
    <property type="entry name" value="Translation proteins"/>
    <property type="match status" value="1"/>
</dbReference>
<evidence type="ECO:0000256" key="3">
    <source>
        <dbReference type="ARBA" id="ARBA00022884"/>
    </source>
</evidence>